<dbReference type="AlphaFoldDB" id="A0A224XW96"/>
<protein>
    <submittedName>
        <fullName evidence="1">Putative secreted protein</fullName>
    </submittedName>
</protein>
<accession>A0A224XW96</accession>
<reference evidence="1" key="1">
    <citation type="journal article" date="2018" name="PLoS Negl. Trop. Dis.">
        <title>An insight into the salivary gland and fat body transcriptome of Panstrongylus lignarius (Hemiptera: Heteroptera), the main vector of Chagas disease in Peru.</title>
        <authorList>
            <person name="Nevoa J.C."/>
            <person name="Mendes M.T."/>
            <person name="da Silva M.V."/>
            <person name="Soares S.C."/>
            <person name="Oliveira C.J.F."/>
            <person name="Ribeiro J.M.C."/>
        </authorList>
    </citation>
    <scope>NUCLEOTIDE SEQUENCE</scope>
</reference>
<proteinExistence type="predicted"/>
<name>A0A224XW96_9HEMI</name>
<sequence>MKCPFLLSLTFVRSAISYWTHFSRKQFHRVSLNVVHIRLDSVGCVGVQPTPPLLWHQPRSTLSSPICLVGVWSLERENNFSG</sequence>
<organism evidence="1">
    <name type="scientific">Panstrongylus lignarius</name>
    <dbReference type="NCBI Taxonomy" id="156445"/>
    <lineage>
        <taxon>Eukaryota</taxon>
        <taxon>Metazoa</taxon>
        <taxon>Ecdysozoa</taxon>
        <taxon>Arthropoda</taxon>
        <taxon>Hexapoda</taxon>
        <taxon>Insecta</taxon>
        <taxon>Pterygota</taxon>
        <taxon>Neoptera</taxon>
        <taxon>Paraneoptera</taxon>
        <taxon>Hemiptera</taxon>
        <taxon>Heteroptera</taxon>
        <taxon>Panheteroptera</taxon>
        <taxon>Cimicomorpha</taxon>
        <taxon>Reduviidae</taxon>
        <taxon>Triatominae</taxon>
        <taxon>Panstrongylus</taxon>
    </lineage>
</organism>
<evidence type="ECO:0000313" key="1">
    <source>
        <dbReference type="EMBL" id="JAW15484.1"/>
    </source>
</evidence>
<dbReference type="EMBL" id="GFTR01000942">
    <property type="protein sequence ID" value="JAW15484.1"/>
    <property type="molecule type" value="Transcribed_RNA"/>
</dbReference>